<proteinExistence type="predicted"/>
<name>A0A1I2R679_9LACO</name>
<dbReference type="PANTHER" id="PTHR39201:SF1">
    <property type="entry name" value="FLAVODOXIN-LIKE DOMAIN-CONTAINING PROTEIN"/>
    <property type="match status" value="1"/>
</dbReference>
<dbReference type="GO" id="GO:0009055">
    <property type="term" value="F:electron transfer activity"/>
    <property type="evidence" value="ECO:0007669"/>
    <property type="project" value="InterPro"/>
</dbReference>
<protein>
    <submittedName>
        <fullName evidence="2">Flavodoxin</fullName>
    </submittedName>
</protein>
<evidence type="ECO:0000313" key="2">
    <source>
        <dbReference type="EMBL" id="SFG35553.1"/>
    </source>
</evidence>
<dbReference type="InterPro" id="IPR029039">
    <property type="entry name" value="Flavoprotein-like_sf"/>
</dbReference>
<dbReference type="Pfam" id="PF12682">
    <property type="entry name" value="Flavodoxin_4"/>
    <property type="match status" value="1"/>
</dbReference>
<gene>
    <name evidence="2" type="ORF">SAMN02910432_01021</name>
</gene>
<dbReference type="EMBL" id="FOPI01000014">
    <property type="protein sequence ID" value="SFG35553.1"/>
    <property type="molecule type" value="Genomic_DNA"/>
</dbReference>
<dbReference type="Gene3D" id="3.40.50.360">
    <property type="match status" value="1"/>
</dbReference>
<dbReference type="AlphaFoldDB" id="A0A1I2R679"/>
<dbReference type="RefSeq" id="WP_225354954.1">
    <property type="nucleotide sequence ID" value="NZ_AYYL01000009.1"/>
</dbReference>
<dbReference type="PROSITE" id="PS00201">
    <property type="entry name" value="FLAVODOXIN"/>
    <property type="match status" value="1"/>
</dbReference>
<dbReference type="PANTHER" id="PTHR39201">
    <property type="entry name" value="EXPORTED PROTEIN-RELATED"/>
    <property type="match status" value="1"/>
</dbReference>
<feature type="domain" description="Flavodoxin-like" evidence="1">
    <location>
        <begin position="3"/>
        <end position="158"/>
    </location>
</feature>
<dbReference type="Proteomes" id="UP000182635">
    <property type="component" value="Unassembled WGS sequence"/>
</dbReference>
<dbReference type="GeneID" id="29801988"/>
<dbReference type="PROSITE" id="PS50902">
    <property type="entry name" value="FLAVODOXIN_LIKE"/>
    <property type="match status" value="1"/>
</dbReference>
<dbReference type="InterPro" id="IPR008254">
    <property type="entry name" value="Flavodoxin/NO_synth"/>
</dbReference>
<reference evidence="3" key="1">
    <citation type="submission" date="2016-10" db="EMBL/GenBank/DDBJ databases">
        <authorList>
            <person name="Varghese N."/>
            <person name="Submissions S."/>
        </authorList>
    </citation>
    <scope>NUCLEOTIDE SEQUENCE [LARGE SCALE GENOMIC DNA]</scope>
    <source>
        <strain evidence="3">DSM 20403</strain>
    </source>
</reference>
<sequence>MGKLVLYFSEFGNTESIAKRIAEKTGADICKIEPIEPYPENLQEVMEIGQNETDNETMRPIKQLEVDLSKYDKVILGMPTWWYHAPPCVESFLKNAALERITVFVTDSGIPLNVDDEMKRISPNTYVESSEIIEFTPLVEPSRLVTPLEEIDAWIETL</sequence>
<dbReference type="SUPFAM" id="SSF52218">
    <property type="entry name" value="Flavoproteins"/>
    <property type="match status" value="1"/>
</dbReference>
<accession>A0A1I2R679</accession>
<organism evidence="2 3">
    <name type="scientific">Ligilactobacillus ruminis DSM 20403 = NBRC 102161</name>
    <dbReference type="NCBI Taxonomy" id="1423798"/>
    <lineage>
        <taxon>Bacteria</taxon>
        <taxon>Bacillati</taxon>
        <taxon>Bacillota</taxon>
        <taxon>Bacilli</taxon>
        <taxon>Lactobacillales</taxon>
        <taxon>Lactobacillaceae</taxon>
        <taxon>Ligilactobacillus</taxon>
    </lineage>
</organism>
<dbReference type="GO" id="GO:0010181">
    <property type="term" value="F:FMN binding"/>
    <property type="evidence" value="ECO:0007669"/>
    <property type="project" value="InterPro"/>
</dbReference>
<evidence type="ECO:0000259" key="1">
    <source>
        <dbReference type="PROSITE" id="PS50902"/>
    </source>
</evidence>
<evidence type="ECO:0000313" key="3">
    <source>
        <dbReference type="Proteomes" id="UP000182635"/>
    </source>
</evidence>
<dbReference type="GO" id="GO:0016651">
    <property type="term" value="F:oxidoreductase activity, acting on NAD(P)H"/>
    <property type="evidence" value="ECO:0007669"/>
    <property type="project" value="UniProtKB-ARBA"/>
</dbReference>
<dbReference type="InterPro" id="IPR001226">
    <property type="entry name" value="Flavodoxin_CS"/>
</dbReference>